<feature type="region of interest" description="Disordered" evidence="1">
    <location>
        <begin position="481"/>
        <end position="515"/>
    </location>
</feature>
<feature type="compositionally biased region" description="Low complexity" evidence="1">
    <location>
        <begin position="858"/>
        <end position="871"/>
    </location>
</feature>
<dbReference type="Proteomes" id="UP000238274">
    <property type="component" value="Unassembled WGS sequence"/>
</dbReference>
<reference evidence="4" key="2">
    <citation type="journal article" date="2018" name="BMC Genomics">
        <title>Genomic insights into host adaptation between the wheat stripe rust pathogen (Puccinia striiformis f. sp. tritici) and the barley stripe rust pathogen (Puccinia striiformis f. sp. hordei).</title>
        <authorList>
            <person name="Xia C."/>
            <person name="Wang M."/>
            <person name="Yin C."/>
            <person name="Cornejo O.E."/>
            <person name="Hulbert S.H."/>
            <person name="Chen X."/>
        </authorList>
    </citation>
    <scope>NUCLEOTIDE SEQUENCE [LARGE SCALE GENOMIC DNA]</scope>
    <source>
        <strain evidence="4">93TX-2</strain>
    </source>
</reference>
<accession>A0A2S4V9C6</accession>
<reference evidence="3 4" key="1">
    <citation type="submission" date="2017-12" db="EMBL/GenBank/DDBJ databases">
        <title>Gene loss provides genomic basis for host adaptation in cereal stripe rust fungi.</title>
        <authorList>
            <person name="Xia C."/>
        </authorList>
    </citation>
    <scope>NUCLEOTIDE SEQUENCE [LARGE SCALE GENOMIC DNA]</scope>
    <source>
        <strain evidence="3 4">93TX-2</strain>
    </source>
</reference>
<feature type="chain" id="PRO_5015453695" evidence="2">
    <location>
        <begin position="21"/>
        <end position="988"/>
    </location>
</feature>
<feature type="compositionally biased region" description="Low complexity" evidence="1">
    <location>
        <begin position="902"/>
        <end position="919"/>
    </location>
</feature>
<dbReference type="OrthoDB" id="2499047at2759"/>
<feature type="compositionally biased region" description="Polar residues" evidence="1">
    <location>
        <begin position="482"/>
        <end position="491"/>
    </location>
</feature>
<dbReference type="EMBL" id="PKSM01000163">
    <property type="protein sequence ID" value="POW06075.1"/>
    <property type="molecule type" value="Genomic_DNA"/>
</dbReference>
<comment type="caution">
    <text evidence="3">The sequence shown here is derived from an EMBL/GenBank/DDBJ whole genome shotgun (WGS) entry which is preliminary data.</text>
</comment>
<feature type="region of interest" description="Disordered" evidence="1">
    <location>
        <begin position="858"/>
        <end position="946"/>
    </location>
</feature>
<reference evidence="4" key="3">
    <citation type="journal article" date="2018" name="Mol. Plant Microbe Interact.">
        <title>Genome sequence resources for the wheat stripe rust pathogen (Puccinia striiformis f. sp. tritici) and the barley stripe rust pathogen (Puccinia striiformis f. sp. hordei).</title>
        <authorList>
            <person name="Xia C."/>
            <person name="Wang M."/>
            <person name="Yin C."/>
            <person name="Cornejo O.E."/>
            <person name="Hulbert S.H."/>
            <person name="Chen X."/>
        </authorList>
    </citation>
    <scope>NUCLEOTIDE SEQUENCE [LARGE SCALE GENOMIC DNA]</scope>
    <source>
        <strain evidence="4">93TX-2</strain>
    </source>
</reference>
<keyword evidence="2" id="KW-0732">Signal</keyword>
<proteinExistence type="predicted"/>
<evidence type="ECO:0000256" key="2">
    <source>
        <dbReference type="SAM" id="SignalP"/>
    </source>
</evidence>
<dbReference type="AlphaFoldDB" id="A0A2S4V9C6"/>
<gene>
    <name evidence="3" type="ORF">PSHT_10501</name>
</gene>
<name>A0A2S4V9C6_9BASI</name>
<keyword evidence="4" id="KW-1185">Reference proteome</keyword>
<evidence type="ECO:0000313" key="3">
    <source>
        <dbReference type="EMBL" id="POW06075.1"/>
    </source>
</evidence>
<dbReference type="VEuPathDB" id="FungiDB:PSTT_03939"/>
<feature type="signal peptide" evidence="2">
    <location>
        <begin position="1"/>
        <end position="20"/>
    </location>
</feature>
<feature type="region of interest" description="Disordered" evidence="1">
    <location>
        <begin position="442"/>
        <end position="464"/>
    </location>
</feature>
<organism evidence="3 4">
    <name type="scientific">Puccinia striiformis</name>
    <dbReference type="NCBI Taxonomy" id="27350"/>
    <lineage>
        <taxon>Eukaryota</taxon>
        <taxon>Fungi</taxon>
        <taxon>Dikarya</taxon>
        <taxon>Basidiomycota</taxon>
        <taxon>Pucciniomycotina</taxon>
        <taxon>Pucciniomycetes</taxon>
        <taxon>Pucciniales</taxon>
        <taxon>Pucciniaceae</taxon>
        <taxon>Puccinia</taxon>
    </lineage>
</organism>
<evidence type="ECO:0000256" key="1">
    <source>
        <dbReference type="SAM" id="MobiDB-lite"/>
    </source>
</evidence>
<protein>
    <submittedName>
        <fullName evidence="3">Uncharacterized protein</fullName>
    </submittedName>
</protein>
<feature type="region of interest" description="Disordered" evidence="1">
    <location>
        <begin position="152"/>
        <end position="186"/>
    </location>
</feature>
<evidence type="ECO:0000313" key="4">
    <source>
        <dbReference type="Proteomes" id="UP000238274"/>
    </source>
</evidence>
<sequence>MRNLSLIAFPLGLLVQLVWSRPPPTEYRSVTTQGVVSPTPQYASLLSPLSGQRYYRGQSIPISFTDPGASATEARFSISNYTGLYQIGKASLKNNGRITTKITLPNWVKDGTYDFVVSENDGPFGSDDFNTDVVICTVFVGQARANQVEFAPFRNQAEENQRTGSGPAALQKREPHPPKFVTPLPDQSVPAGSPIPIRFLDGQLQPGITQARFVLRPLVQPTGPQEYVLAGPNSSEEGIYTFDGVAIVANISSPVGTPPGTYSLMAEEVFPETTNRFQSAATIQIQIIADDSTEEEALNTDPVNEENQLATNQASLKIRSESSTLPPTPAFISPTLYQKVTTGHHLNISFFNVDRKSDKMSFILKPISTESKQKELILFSRNAASVQLFYNTTVCNALVFIPAAIANGFYNLVAQEVYSADKVKEVGSIEIKVVRIRPRKTVKSRAQPKKDATGLPGWGGVSKPLGKKTHPLLPVTVPVKISPNQSVSPKNLKNRQTRESPTMLEPSPNQEVPSGSSFVCKIQDQHATSETVQFVLRSFGGYEQYLGSAKFVKGVATFKATCPTNLHYDTYSIVALMNSVKKPKRFLDVISASVIVSHPASTMMTPQAPLVPGKHDTTTSQMVSPSPNQYIAGGKPFECRLLNGVDADRVKFCIRFDDGRSDLLVGNCEIRKNLALTMCQIPSSVTPGTYMFVAQKSSKSKPDSYTDVDQISIDVANPKGFGPDLEDQRAKEIVKRSSDALQSDQEVQVSVLREPMSYQNVVPGKGFDVKLTKNTAPLSTMLRFLLKPMATSSGPKVYVLGTTSNAQAVEEALRCPDHIPNGNYLFVIQANDPDDPENYIDSSSTPIIVNSQAIINPTTNNSTTTSSNNSTVASDPKPIASDPIPVAAPSPQSPTTQPMRYSDPVSSSSSSSPNGLNSSTVPPPPPVPVDRASTPHGQGFSRNNSNNFFTSSAHHLVTSLYPVIRRLGTQPWGFFCPSLSSSDLFMLP</sequence>
<dbReference type="VEuPathDB" id="FungiDB:PSHT_10501"/>